<evidence type="ECO:0000259" key="5">
    <source>
        <dbReference type="Pfam" id="PF01385"/>
    </source>
</evidence>
<keyword evidence="7" id="KW-0614">Plasmid</keyword>
<keyword evidence="4" id="KW-0233">DNA recombination</keyword>
<dbReference type="NCBIfam" id="NF040570">
    <property type="entry name" value="guided_TnpB"/>
    <property type="match status" value="1"/>
</dbReference>
<dbReference type="GO" id="GO:0003677">
    <property type="term" value="F:DNA binding"/>
    <property type="evidence" value="ECO:0007669"/>
    <property type="project" value="UniProtKB-KW"/>
</dbReference>
<dbReference type="EMBL" id="CP029755">
    <property type="protein sequence ID" value="QDD71300.1"/>
    <property type="molecule type" value="Genomic_DNA"/>
</dbReference>
<feature type="domain" description="Cas12f1-like TNB" evidence="6">
    <location>
        <begin position="393"/>
        <end position="464"/>
    </location>
</feature>
<dbReference type="AlphaFoldDB" id="A0A5B8EHD6"/>
<protein>
    <recommendedName>
        <fullName evidence="9">Transposase</fullName>
    </recommendedName>
</protein>
<organism evidence="7 8">
    <name type="scientific">Lactobacillus amylovorus</name>
    <dbReference type="NCBI Taxonomy" id="1604"/>
    <lineage>
        <taxon>Bacteria</taxon>
        <taxon>Bacillati</taxon>
        <taxon>Bacillota</taxon>
        <taxon>Bacilli</taxon>
        <taxon>Lactobacillales</taxon>
        <taxon>Lactobacillaceae</taxon>
        <taxon>Lactobacillus</taxon>
    </lineage>
</organism>
<evidence type="ECO:0008006" key="9">
    <source>
        <dbReference type="Google" id="ProtNLM"/>
    </source>
</evidence>
<evidence type="ECO:0000256" key="1">
    <source>
        <dbReference type="ARBA" id="ARBA00008761"/>
    </source>
</evidence>
<dbReference type="InterPro" id="IPR010095">
    <property type="entry name" value="Cas12f1-like_TNB"/>
</dbReference>
<evidence type="ECO:0000256" key="4">
    <source>
        <dbReference type="ARBA" id="ARBA00023172"/>
    </source>
</evidence>
<sequence>MMADKQDTMKLTRLVRIYPNLLMRDFIKRNIRYSQECWNRGIKTWQHMYHEEPNHLKKIVFTPKKDKQKVKIKTKRFYQTHLVVKTTVKRNRQNKIISYKFTPVTRKYTPTGKSVRDNIIDANRTKGIKETIYPNEVFQNVLIYDLDQSYQAFFDPSRPDSKRPKIKQKISDNGSYLDTQAHIRDGKIFPTTNVKMPNRKLYTGGIRCGEDLSDLNDKNKRYRMRFIHRDHKFYVAISVERPIKSLMATGQWDGVDVNVDHFNSTNKVVWLSKQPLYDRKLGKAVYQKTRLARLYDKIAHYQRTLANKRECIIRHAKKAKQKIDKSLWQTKNYQKIQLKLRQCYLKVDHIQHDIVQKYTNYLVKYHDRIYIEDLDVKHMKMGVASKGLHRSLFGYFRQTLTYKCQLFGRELVVVHAKYPSTQVCPNCGFAKAGDNKITLKGNQKHHTKHNEFKCYHCGYTADRDAKVPVSLMRYNADSMAEIMKRQKLGQDYQVLGI</sequence>
<gene>
    <name evidence="7" type="ORF">DM298_10495</name>
</gene>
<dbReference type="GO" id="GO:0006310">
    <property type="term" value="P:DNA recombination"/>
    <property type="evidence" value="ECO:0007669"/>
    <property type="project" value="UniProtKB-KW"/>
</dbReference>
<dbReference type="RefSeq" id="WP_139962598.1">
    <property type="nucleotide sequence ID" value="NZ_CP029755.1"/>
</dbReference>
<accession>A0A5B8EHD6</accession>
<name>A0A5B8EHD6_LACAM</name>
<dbReference type="InterPro" id="IPR001959">
    <property type="entry name" value="Transposase"/>
</dbReference>
<keyword evidence="2" id="KW-0815">Transposition</keyword>
<keyword evidence="3" id="KW-0238">DNA-binding</keyword>
<proteinExistence type="inferred from homology"/>
<dbReference type="Pfam" id="PF07282">
    <property type="entry name" value="Cas12f1-like_TNB"/>
    <property type="match status" value="1"/>
</dbReference>
<reference evidence="7 8" key="1">
    <citation type="submission" date="2018-06" db="EMBL/GenBank/DDBJ databases">
        <title>Complete genome sequnece of Lactobacillus amylovorus PMRA3.</title>
        <authorList>
            <person name="Nam Y.-D."/>
            <person name="Chung W.-H."/>
            <person name="Park Y.S."/>
            <person name="Kang J."/>
        </authorList>
    </citation>
    <scope>NUCLEOTIDE SEQUENCE [LARGE SCALE GENOMIC DNA]</scope>
    <source>
        <strain evidence="7 8">PMRA3</strain>
        <plasmid evidence="8">ppmra301</plasmid>
    </source>
</reference>
<dbReference type="Proteomes" id="UP000312326">
    <property type="component" value="Plasmid pPMRA301"/>
</dbReference>
<evidence type="ECO:0000256" key="2">
    <source>
        <dbReference type="ARBA" id="ARBA00022578"/>
    </source>
</evidence>
<evidence type="ECO:0000256" key="3">
    <source>
        <dbReference type="ARBA" id="ARBA00023125"/>
    </source>
</evidence>
<geneLocation type="plasmid" evidence="8">
    <name>ppmra301</name>
</geneLocation>
<feature type="domain" description="Probable transposase IS891/IS1136/IS1341" evidence="5">
    <location>
        <begin position="316"/>
        <end position="380"/>
    </location>
</feature>
<evidence type="ECO:0000259" key="6">
    <source>
        <dbReference type="Pfam" id="PF07282"/>
    </source>
</evidence>
<evidence type="ECO:0000313" key="8">
    <source>
        <dbReference type="Proteomes" id="UP000312326"/>
    </source>
</evidence>
<dbReference type="NCBIfam" id="TIGR01766">
    <property type="entry name" value="IS200/IS605 family accessory protein TnpB-like domain"/>
    <property type="match status" value="1"/>
</dbReference>
<dbReference type="Pfam" id="PF01385">
    <property type="entry name" value="OrfB_IS605"/>
    <property type="match status" value="1"/>
</dbReference>
<evidence type="ECO:0000313" key="7">
    <source>
        <dbReference type="EMBL" id="QDD71300.1"/>
    </source>
</evidence>
<dbReference type="GO" id="GO:0032196">
    <property type="term" value="P:transposition"/>
    <property type="evidence" value="ECO:0007669"/>
    <property type="project" value="UniProtKB-KW"/>
</dbReference>
<comment type="similarity">
    <text evidence="1">In the C-terminal section; belongs to the transposase 35 family.</text>
</comment>